<gene>
    <name evidence="1" type="ORF">W97_03307</name>
</gene>
<proteinExistence type="predicted"/>
<dbReference type="Proteomes" id="UP000016924">
    <property type="component" value="Unassembled WGS sequence"/>
</dbReference>
<name>R7YQA4_CONA1</name>
<sequence length="217" mass="25322">MAQRHFARTADPPGFPLQLTDEDWDLARHAIEHRAARHIGAHPEYLKRYRNALKTLAENPDEDPNNIHGPFQDDVKNLELAYADLEAAVQAFITLERWGMEYDELRRLYDKADGAMLEYAKWLGCAATLYDAHIARYMEAREQSRMKNWATEVRDMAKARPKAEGTSAEERAFLEEREELLKKTFVRIVEGTEERQEYEEELKLSRWLRKLDTGKAA</sequence>
<dbReference type="AlphaFoldDB" id="R7YQA4"/>
<reference evidence="2" key="1">
    <citation type="submission" date="2012-06" db="EMBL/GenBank/DDBJ databases">
        <title>The genome sequence of Coniosporium apollinis CBS 100218.</title>
        <authorList>
            <consortium name="The Broad Institute Genome Sequencing Platform"/>
            <person name="Cuomo C."/>
            <person name="Gorbushina A."/>
            <person name="Noack S."/>
            <person name="Walker B."/>
            <person name="Young S.K."/>
            <person name="Zeng Q."/>
            <person name="Gargeya S."/>
            <person name="Fitzgerald M."/>
            <person name="Haas B."/>
            <person name="Abouelleil A."/>
            <person name="Alvarado L."/>
            <person name="Arachchi H.M."/>
            <person name="Berlin A.M."/>
            <person name="Chapman S.B."/>
            <person name="Goldberg J."/>
            <person name="Griggs A."/>
            <person name="Gujja S."/>
            <person name="Hansen M."/>
            <person name="Howarth C."/>
            <person name="Imamovic A."/>
            <person name="Larimer J."/>
            <person name="McCowan C."/>
            <person name="Montmayeur A."/>
            <person name="Murphy C."/>
            <person name="Neiman D."/>
            <person name="Pearson M."/>
            <person name="Priest M."/>
            <person name="Roberts A."/>
            <person name="Saif S."/>
            <person name="Shea T."/>
            <person name="Sisk P."/>
            <person name="Sykes S."/>
            <person name="Wortman J."/>
            <person name="Nusbaum C."/>
            <person name="Birren B."/>
        </authorList>
    </citation>
    <scope>NUCLEOTIDE SEQUENCE [LARGE SCALE GENOMIC DNA]</scope>
    <source>
        <strain evidence="2">CBS 100218</strain>
    </source>
</reference>
<organism evidence="1 2">
    <name type="scientific">Coniosporium apollinis (strain CBS 100218)</name>
    <name type="common">Rock-inhabiting black yeast</name>
    <dbReference type="NCBI Taxonomy" id="1168221"/>
    <lineage>
        <taxon>Eukaryota</taxon>
        <taxon>Fungi</taxon>
        <taxon>Dikarya</taxon>
        <taxon>Ascomycota</taxon>
        <taxon>Pezizomycotina</taxon>
        <taxon>Dothideomycetes</taxon>
        <taxon>Dothideomycetes incertae sedis</taxon>
        <taxon>Coniosporium</taxon>
    </lineage>
</organism>
<evidence type="ECO:0000313" key="1">
    <source>
        <dbReference type="EMBL" id="EON64077.1"/>
    </source>
</evidence>
<dbReference type="HOGENOM" id="CLU_1272216_0_0_1"/>
<keyword evidence="2" id="KW-1185">Reference proteome</keyword>
<dbReference type="OrthoDB" id="10393744at2759"/>
<dbReference type="RefSeq" id="XP_007779394.1">
    <property type="nucleotide sequence ID" value="XM_007781204.1"/>
</dbReference>
<accession>R7YQA4</accession>
<dbReference type="EMBL" id="JH767566">
    <property type="protein sequence ID" value="EON64077.1"/>
    <property type="molecule type" value="Genomic_DNA"/>
</dbReference>
<evidence type="ECO:0000313" key="2">
    <source>
        <dbReference type="Proteomes" id="UP000016924"/>
    </source>
</evidence>
<protein>
    <submittedName>
        <fullName evidence="1">Uncharacterized protein</fullName>
    </submittedName>
</protein>
<dbReference type="GeneID" id="19900618"/>